<dbReference type="InterPro" id="IPR023214">
    <property type="entry name" value="HAD_sf"/>
</dbReference>
<protein>
    <submittedName>
        <fullName evidence="6">HAD-superfamily hydrolase</fullName>
        <ecNumber evidence="6">3.1.3.18</ecNumber>
    </submittedName>
    <submittedName>
        <fullName evidence="5">L-2-haloalkanoic acid dehalogenase</fullName>
    </submittedName>
</protein>
<accession>A0A2S0K314</accession>
<dbReference type="SFLD" id="SFLDS00003">
    <property type="entry name" value="Haloacid_Dehalogenase"/>
    <property type="match status" value="1"/>
</dbReference>
<evidence type="ECO:0000313" key="6">
    <source>
        <dbReference type="EMBL" id="SUV16304.1"/>
    </source>
</evidence>
<evidence type="ECO:0000256" key="3">
    <source>
        <dbReference type="ARBA" id="ARBA00022801"/>
    </source>
</evidence>
<dbReference type="Proteomes" id="UP000238825">
    <property type="component" value="Chromosome"/>
</dbReference>
<dbReference type="PRINTS" id="PR00413">
    <property type="entry name" value="HADHALOGNASE"/>
</dbReference>
<evidence type="ECO:0000313" key="5">
    <source>
        <dbReference type="EMBL" id="AVK97772.1"/>
    </source>
</evidence>
<dbReference type="RefSeq" id="WP_024361469.1">
    <property type="nucleotide sequence ID" value="NZ_BJNS01000018.1"/>
</dbReference>
<dbReference type="SFLD" id="SFLDG01129">
    <property type="entry name" value="C1.5:_HAD__Beta-PGM__Phosphata"/>
    <property type="match status" value="1"/>
</dbReference>
<dbReference type="GO" id="GO:0008967">
    <property type="term" value="F:phosphoglycolate phosphatase activity"/>
    <property type="evidence" value="ECO:0007669"/>
    <property type="project" value="UniProtKB-EC"/>
</dbReference>
<dbReference type="Pfam" id="PF13419">
    <property type="entry name" value="HAD_2"/>
    <property type="match status" value="1"/>
</dbReference>
<evidence type="ECO:0000256" key="1">
    <source>
        <dbReference type="ARBA" id="ARBA00001946"/>
    </source>
</evidence>
<dbReference type="PROSITE" id="PS01228">
    <property type="entry name" value="COF_1"/>
    <property type="match status" value="1"/>
</dbReference>
<dbReference type="NCBIfam" id="TIGR01662">
    <property type="entry name" value="HAD-SF-IIIA"/>
    <property type="match status" value="1"/>
</dbReference>
<sequence length="221" mass="26010">MFKAVLFDLDGTLLNRDKSIELFINQQYERLFDLLSHISKEQYISRFIELDNRGYVWKDKVYQQLIDEFNISSVTCEELLKDYLKEFKHHCVGFPHIHEMLEELKNNKIALGMITNGYGQFQMENIKALNIDQYFDVILVSEWEGMKKPNPQIFINALEKLNVEPSESVFIGDHPENDVKAAQNVGMKGIWKRDNQWTDIEADAIIDDYLKLPEILKKLDF</sequence>
<dbReference type="InterPro" id="IPR036412">
    <property type="entry name" value="HAD-like_sf"/>
</dbReference>
<dbReference type="GO" id="GO:0044281">
    <property type="term" value="P:small molecule metabolic process"/>
    <property type="evidence" value="ECO:0007669"/>
    <property type="project" value="UniProtKB-ARBA"/>
</dbReference>
<evidence type="ECO:0000256" key="2">
    <source>
        <dbReference type="ARBA" id="ARBA00022723"/>
    </source>
</evidence>
<dbReference type="SUPFAM" id="SSF56784">
    <property type="entry name" value="HAD-like"/>
    <property type="match status" value="1"/>
</dbReference>
<evidence type="ECO:0000313" key="7">
    <source>
        <dbReference type="Proteomes" id="UP000238825"/>
    </source>
</evidence>
<dbReference type="SFLD" id="SFLDG01135">
    <property type="entry name" value="C1.5.6:_HAD__Beta-PGM__Phospha"/>
    <property type="match status" value="1"/>
</dbReference>
<evidence type="ECO:0000256" key="4">
    <source>
        <dbReference type="ARBA" id="ARBA00022842"/>
    </source>
</evidence>
<dbReference type="GO" id="GO:0046872">
    <property type="term" value="F:metal ion binding"/>
    <property type="evidence" value="ECO:0007669"/>
    <property type="project" value="UniProtKB-KW"/>
</dbReference>
<organism evidence="5 7">
    <name type="scientific">Lysinibacillus sphaericus</name>
    <name type="common">Bacillus sphaericus</name>
    <dbReference type="NCBI Taxonomy" id="1421"/>
    <lineage>
        <taxon>Bacteria</taxon>
        <taxon>Bacillati</taxon>
        <taxon>Bacillota</taxon>
        <taxon>Bacilli</taxon>
        <taxon>Bacillales</taxon>
        <taxon>Bacillaceae</taxon>
        <taxon>Lysinibacillus</taxon>
    </lineage>
</organism>
<dbReference type="Proteomes" id="UP000255295">
    <property type="component" value="Unassembled WGS sequence"/>
</dbReference>
<dbReference type="NCBIfam" id="TIGR01549">
    <property type="entry name" value="HAD-SF-IA-v1"/>
    <property type="match status" value="1"/>
</dbReference>
<dbReference type="EMBL" id="CP019980">
    <property type="protein sequence ID" value="AVK97772.1"/>
    <property type="molecule type" value="Genomic_DNA"/>
</dbReference>
<comment type="cofactor">
    <cofactor evidence="1">
        <name>Mg(2+)</name>
        <dbReference type="ChEBI" id="CHEBI:18420"/>
    </cofactor>
</comment>
<dbReference type="AlphaFoldDB" id="A0A2S0K314"/>
<dbReference type="Gene3D" id="3.40.50.1000">
    <property type="entry name" value="HAD superfamily/HAD-like"/>
    <property type="match status" value="1"/>
</dbReference>
<dbReference type="PANTHER" id="PTHR46470">
    <property type="entry name" value="N-ACYLNEURAMINATE-9-PHOSPHATASE"/>
    <property type="match status" value="1"/>
</dbReference>
<dbReference type="PANTHER" id="PTHR46470:SF2">
    <property type="entry name" value="GLYCERALDEHYDE 3-PHOSPHATE PHOSPHATASE"/>
    <property type="match status" value="1"/>
</dbReference>
<dbReference type="EC" id="3.1.3.18" evidence="6"/>
<dbReference type="Gene3D" id="1.10.150.520">
    <property type="match status" value="1"/>
</dbReference>
<dbReference type="InterPro" id="IPR006439">
    <property type="entry name" value="HAD-SF_hydro_IA"/>
</dbReference>
<keyword evidence="4" id="KW-0460">Magnesium</keyword>
<dbReference type="InterPro" id="IPR041492">
    <property type="entry name" value="HAD_2"/>
</dbReference>
<reference evidence="5 7" key="1">
    <citation type="submission" date="2017-03" db="EMBL/GenBank/DDBJ databases">
        <title>The whole genome sequencing and assembly of Lysinibacillus sphaericus DSM 28T strain.</title>
        <authorList>
            <person name="Lee Y.-J."/>
            <person name="Yi H."/>
            <person name="Bahn Y.-S."/>
            <person name="Kim J.F."/>
            <person name="Lee D.-W."/>
        </authorList>
    </citation>
    <scope>NUCLEOTIDE SEQUENCE [LARGE SCALE GENOMIC DNA]</scope>
    <source>
        <strain evidence="5 7">DSM 28</strain>
    </source>
</reference>
<dbReference type="GeneID" id="48277808"/>
<dbReference type="InterPro" id="IPR051400">
    <property type="entry name" value="HAD-like_hydrolase"/>
</dbReference>
<reference evidence="6 8" key="2">
    <citation type="submission" date="2018-06" db="EMBL/GenBank/DDBJ databases">
        <authorList>
            <consortium name="Pathogen Informatics"/>
            <person name="Doyle S."/>
        </authorList>
    </citation>
    <scope>NUCLEOTIDE SEQUENCE [LARGE SCALE GENOMIC DNA]</scope>
    <source>
        <strain evidence="6 8">NCTC10338</strain>
    </source>
</reference>
<proteinExistence type="predicted"/>
<dbReference type="NCBIfam" id="TIGR01509">
    <property type="entry name" value="HAD-SF-IA-v3"/>
    <property type="match status" value="1"/>
</dbReference>
<gene>
    <name evidence="6" type="primary">gph</name>
    <name evidence="5" type="ORF">LS41612_16550</name>
    <name evidence="6" type="ORF">NCTC10338_01382</name>
</gene>
<name>A0A2S0K314_LYSSH</name>
<evidence type="ECO:0000313" key="8">
    <source>
        <dbReference type="Proteomes" id="UP000255295"/>
    </source>
</evidence>
<dbReference type="InterPro" id="IPR006549">
    <property type="entry name" value="HAD-SF_hydro_IIIA"/>
</dbReference>
<keyword evidence="2" id="KW-0479">Metal-binding</keyword>
<dbReference type="EMBL" id="UFSZ01000001">
    <property type="protein sequence ID" value="SUV16304.1"/>
    <property type="molecule type" value="Genomic_DNA"/>
</dbReference>
<keyword evidence="3 6" id="KW-0378">Hydrolase</keyword>